<evidence type="ECO:0000259" key="10">
    <source>
        <dbReference type="PROSITE" id="PS50929"/>
    </source>
</evidence>
<protein>
    <submittedName>
        <fullName evidence="11">ABC transporter ATP-binding protein</fullName>
    </submittedName>
</protein>
<dbReference type="CDD" id="cd03228">
    <property type="entry name" value="ABCC_MRP_Like"/>
    <property type="match status" value="1"/>
</dbReference>
<dbReference type="InterPro" id="IPR003593">
    <property type="entry name" value="AAA+_ATPase"/>
</dbReference>
<dbReference type="SMART" id="SM00382">
    <property type="entry name" value="AAA"/>
    <property type="match status" value="1"/>
</dbReference>
<dbReference type="Gene3D" id="3.40.50.300">
    <property type="entry name" value="P-loop containing nucleotide triphosphate hydrolases"/>
    <property type="match status" value="1"/>
</dbReference>
<dbReference type="InterPro" id="IPR017871">
    <property type="entry name" value="ABC_transporter-like_CS"/>
</dbReference>
<dbReference type="GO" id="GO:0140359">
    <property type="term" value="F:ABC-type transporter activity"/>
    <property type="evidence" value="ECO:0007669"/>
    <property type="project" value="InterPro"/>
</dbReference>
<feature type="transmembrane region" description="Helical" evidence="8">
    <location>
        <begin position="312"/>
        <end position="329"/>
    </location>
</feature>
<dbReference type="InterPro" id="IPR003439">
    <property type="entry name" value="ABC_transporter-like_ATP-bd"/>
</dbReference>
<evidence type="ECO:0000256" key="6">
    <source>
        <dbReference type="ARBA" id="ARBA00023136"/>
    </source>
</evidence>
<dbReference type="SUPFAM" id="SSF52540">
    <property type="entry name" value="P-loop containing nucleoside triphosphate hydrolases"/>
    <property type="match status" value="1"/>
</dbReference>
<feature type="domain" description="ABC transmembrane type-1" evidence="10">
    <location>
        <begin position="54"/>
        <end position="343"/>
    </location>
</feature>
<dbReference type="InterPro" id="IPR036640">
    <property type="entry name" value="ABC1_TM_sf"/>
</dbReference>
<evidence type="ECO:0000256" key="2">
    <source>
        <dbReference type="ARBA" id="ARBA00022692"/>
    </source>
</evidence>
<keyword evidence="5 8" id="KW-1133">Transmembrane helix</keyword>
<dbReference type="PANTHER" id="PTHR24221:SF646">
    <property type="entry name" value="HAEMOLYSIN SECRETION ATP-BINDING PROTEIN"/>
    <property type="match status" value="1"/>
</dbReference>
<evidence type="ECO:0000256" key="7">
    <source>
        <dbReference type="SAM" id="MobiDB-lite"/>
    </source>
</evidence>
<dbReference type="RefSeq" id="WP_369172805.1">
    <property type="nucleotide sequence ID" value="NZ_CP163439.1"/>
</dbReference>
<evidence type="ECO:0000256" key="5">
    <source>
        <dbReference type="ARBA" id="ARBA00022989"/>
    </source>
</evidence>
<dbReference type="PROSITE" id="PS50929">
    <property type="entry name" value="ABC_TM1F"/>
    <property type="match status" value="1"/>
</dbReference>
<dbReference type="InterPro" id="IPR039421">
    <property type="entry name" value="Type_1_exporter"/>
</dbReference>
<dbReference type="InterPro" id="IPR011527">
    <property type="entry name" value="ABC1_TM_dom"/>
</dbReference>
<dbReference type="PROSITE" id="PS00211">
    <property type="entry name" value="ABC_TRANSPORTER_1"/>
    <property type="match status" value="1"/>
</dbReference>
<dbReference type="AlphaFoldDB" id="A0AB39Q4A4"/>
<feature type="transmembrane region" description="Helical" evidence="8">
    <location>
        <begin position="94"/>
        <end position="116"/>
    </location>
</feature>
<sequence length="654" mass="70054">MARADAERPDGLDATMAETTDETGEEARISTADLMRASAYMVRMAWQADRSRLAGIVAVQLLTAAGLAALVLVLRDTLGTAFSPGGADRPSGDGLLLALCGLVVLTSAGGMLRTVASGWQRMLTMKTDRHIMAAVLRSAARSDLARFEDPAFHDRLQQAVFASRSQPVMVVTALIGALQALLSMAAVGAAFAVMTWWLLPFTLLAVLPVLKAARDERDADYRLHGQLAEGRRAREYLEHLLAGQDAAKEIRALNLGDTLRDRWNSGYAREIASTAAMQRRHTRRKVLARLIGDVLFVAVIGGMWWTVRSGGVALPTALAALAALLMLATRVQMLGYLFNNIGASAAYVKDIRSFTRDGDGTDRGRAAAVLDGSRSPASPPARPAFSSLRADRLSFTYPGSAGAALHDVSVELGAGELIAVVGANGSGKTTLAKILAGLYEPDGGRLLWNGLGESRPELRRAATAMVFQDFVRFKLPARDNIAFGRPEEPADVDAVAGAAADAGARGVIEGLPLGYDTVLSKEFSNGADLSLGQWQRLALARAFYRDSPFVILDEPTASLDPQAEADLFGRIRTLFAGRTVLVISHRFSNVRDADRIYVMESGRVIEQGSHDELTAADGTYARLFRLQAEAYQRGRRGQRRKGPADGTAAVAALP</sequence>
<keyword evidence="6 8" id="KW-0472">Membrane</keyword>
<accession>A0AB39Q4A4</accession>
<proteinExistence type="predicted"/>
<feature type="transmembrane region" description="Helical" evidence="8">
    <location>
        <begin position="196"/>
        <end position="213"/>
    </location>
</feature>
<dbReference type="GO" id="GO:0016887">
    <property type="term" value="F:ATP hydrolysis activity"/>
    <property type="evidence" value="ECO:0007669"/>
    <property type="project" value="InterPro"/>
</dbReference>
<dbReference type="InterPro" id="IPR027417">
    <property type="entry name" value="P-loop_NTPase"/>
</dbReference>
<feature type="transmembrane region" description="Helical" evidence="8">
    <location>
        <begin position="53"/>
        <end position="74"/>
    </location>
</feature>
<name>A0AB39Q4A4_9ACTN</name>
<dbReference type="PROSITE" id="PS50893">
    <property type="entry name" value="ABC_TRANSPORTER_2"/>
    <property type="match status" value="1"/>
</dbReference>
<dbReference type="Gene3D" id="1.20.1560.10">
    <property type="entry name" value="ABC transporter type 1, transmembrane domain"/>
    <property type="match status" value="1"/>
</dbReference>
<dbReference type="SUPFAM" id="SSF90123">
    <property type="entry name" value="ABC transporter transmembrane region"/>
    <property type="match status" value="1"/>
</dbReference>
<feature type="domain" description="ABC transporter" evidence="9">
    <location>
        <begin position="388"/>
        <end position="626"/>
    </location>
</feature>
<keyword evidence="4 11" id="KW-0067">ATP-binding</keyword>
<evidence type="ECO:0000259" key="9">
    <source>
        <dbReference type="PROSITE" id="PS50893"/>
    </source>
</evidence>
<dbReference type="EMBL" id="CP163439">
    <property type="protein sequence ID" value="XDQ38098.1"/>
    <property type="molecule type" value="Genomic_DNA"/>
</dbReference>
<evidence type="ECO:0000256" key="8">
    <source>
        <dbReference type="SAM" id="Phobius"/>
    </source>
</evidence>
<feature type="compositionally biased region" description="Basic and acidic residues" evidence="7">
    <location>
        <begin position="1"/>
        <end position="11"/>
    </location>
</feature>
<keyword evidence="3" id="KW-0547">Nucleotide-binding</keyword>
<evidence type="ECO:0000256" key="3">
    <source>
        <dbReference type="ARBA" id="ARBA00022741"/>
    </source>
</evidence>
<evidence type="ECO:0000313" key="11">
    <source>
        <dbReference type="EMBL" id="XDQ38098.1"/>
    </source>
</evidence>
<feature type="region of interest" description="Disordered" evidence="7">
    <location>
        <begin position="1"/>
        <end position="27"/>
    </location>
</feature>
<evidence type="ECO:0000256" key="1">
    <source>
        <dbReference type="ARBA" id="ARBA00004651"/>
    </source>
</evidence>
<reference evidence="11" key="1">
    <citation type="submission" date="2024-07" db="EMBL/GenBank/DDBJ databases">
        <authorList>
            <person name="Yu S.T."/>
        </authorList>
    </citation>
    <scope>NUCLEOTIDE SEQUENCE</scope>
    <source>
        <strain evidence="11">R28</strain>
    </source>
</reference>
<evidence type="ECO:0000256" key="4">
    <source>
        <dbReference type="ARBA" id="ARBA00022840"/>
    </source>
</evidence>
<dbReference type="GO" id="GO:0005524">
    <property type="term" value="F:ATP binding"/>
    <property type="evidence" value="ECO:0007669"/>
    <property type="project" value="UniProtKB-KW"/>
</dbReference>
<feature type="transmembrane region" description="Helical" evidence="8">
    <location>
        <begin position="286"/>
        <end position="306"/>
    </location>
</feature>
<gene>
    <name evidence="11" type="ORF">AB5J49_34745</name>
</gene>
<keyword evidence="2 8" id="KW-0812">Transmembrane</keyword>
<organism evidence="11">
    <name type="scientific">Streptomyces sp. R28</name>
    <dbReference type="NCBI Taxonomy" id="3238628"/>
    <lineage>
        <taxon>Bacteria</taxon>
        <taxon>Bacillati</taxon>
        <taxon>Actinomycetota</taxon>
        <taxon>Actinomycetes</taxon>
        <taxon>Kitasatosporales</taxon>
        <taxon>Streptomycetaceae</taxon>
        <taxon>Streptomyces</taxon>
    </lineage>
</organism>
<dbReference type="GO" id="GO:0034040">
    <property type="term" value="F:ATPase-coupled lipid transmembrane transporter activity"/>
    <property type="evidence" value="ECO:0007669"/>
    <property type="project" value="TreeGrafter"/>
</dbReference>
<dbReference type="GO" id="GO:0005886">
    <property type="term" value="C:plasma membrane"/>
    <property type="evidence" value="ECO:0007669"/>
    <property type="project" value="UniProtKB-SubCell"/>
</dbReference>
<feature type="transmembrane region" description="Helical" evidence="8">
    <location>
        <begin position="168"/>
        <end position="190"/>
    </location>
</feature>
<dbReference type="PANTHER" id="PTHR24221">
    <property type="entry name" value="ATP-BINDING CASSETTE SUB-FAMILY B"/>
    <property type="match status" value="1"/>
</dbReference>
<dbReference type="Pfam" id="PF00005">
    <property type="entry name" value="ABC_tran"/>
    <property type="match status" value="1"/>
</dbReference>
<comment type="subcellular location">
    <subcellularLocation>
        <location evidence="1">Cell membrane</location>
        <topology evidence="1">Multi-pass membrane protein</topology>
    </subcellularLocation>
</comment>
<feature type="region of interest" description="Disordered" evidence="7">
    <location>
        <begin position="632"/>
        <end position="654"/>
    </location>
</feature>